<reference evidence="22" key="2">
    <citation type="submission" date="2025-09" db="UniProtKB">
        <authorList>
            <consortium name="Ensembl"/>
        </authorList>
    </citation>
    <scope>IDENTIFICATION</scope>
</reference>
<dbReference type="GO" id="GO:0006654">
    <property type="term" value="P:phosphatidic acid biosynthetic process"/>
    <property type="evidence" value="ECO:0007669"/>
    <property type="project" value="TreeGrafter"/>
</dbReference>
<comment type="catalytic activity">
    <reaction evidence="13">
        <text>1-(9Z,12Z,15Z)-octadecatrienoyl-sn-glycero-3-phosphate + (9Z)-octadecenoyl-CoA = 1-(9Z,12Z,15Z)-octadecatrienoyl-2-(9Z)-octadecenoyl-sn-glycero-3-phosphate + CoA</text>
        <dbReference type="Rhea" id="RHEA:37139"/>
        <dbReference type="ChEBI" id="CHEBI:57287"/>
        <dbReference type="ChEBI" id="CHEBI:57387"/>
        <dbReference type="ChEBI" id="CHEBI:74549"/>
        <dbReference type="ChEBI" id="CHEBI:74550"/>
    </reaction>
    <physiologicalReaction direction="left-to-right" evidence="13">
        <dbReference type="Rhea" id="RHEA:37140"/>
    </physiologicalReaction>
</comment>
<comment type="catalytic activity">
    <reaction evidence="3">
        <text>1-(9Z-octadecenoyl)-sn-glycero-3-phosphate + hexadecanoyl-CoA = 1-(9Z)-octadecenoyl-2-hexadecanoyl-sn-glycero-3-phosphate + CoA</text>
        <dbReference type="Rhea" id="RHEA:37143"/>
        <dbReference type="ChEBI" id="CHEBI:57287"/>
        <dbReference type="ChEBI" id="CHEBI:57379"/>
        <dbReference type="ChEBI" id="CHEBI:74544"/>
        <dbReference type="ChEBI" id="CHEBI:74551"/>
    </reaction>
    <physiologicalReaction direction="left-to-right" evidence="3">
        <dbReference type="Rhea" id="RHEA:37144"/>
    </physiologicalReaction>
</comment>
<dbReference type="PANTHER" id="PTHR10434:SF65">
    <property type="entry name" value="1-ACYL-SN-GLYCEROL-3-PHOSPHATE ACYLTRANSFERASE ALPHA"/>
    <property type="match status" value="1"/>
</dbReference>
<dbReference type="GO" id="GO:0003841">
    <property type="term" value="F:1-acylglycerol-3-phosphate O-acyltransferase activity"/>
    <property type="evidence" value="ECO:0007669"/>
    <property type="project" value="UniProtKB-UniRule"/>
</dbReference>
<dbReference type="Pfam" id="PF01553">
    <property type="entry name" value="Acyltransferase"/>
    <property type="match status" value="1"/>
</dbReference>
<keyword evidence="9 19" id="KW-0012">Acyltransferase</keyword>
<feature type="transmembrane region" description="Helical" evidence="20">
    <location>
        <begin position="108"/>
        <end position="126"/>
    </location>
</feature>
<evidence type="ECO:0000256" key="14">
    <source>
        <dbReference type="ARBA" id="ARBA00048956"/>
    </source>
</evidence>
<dbReference type="OMA" id="LLYQWSM"/>
<evidence type="ECO:0000256" key="2">
    <source>
        <dbReference type="ARBA" id="ARBA00000300"/>
    </source>
</evidence>
<dbReference type="EC" id="2.3.1.51" evidence="19"/>
<evidence type="ECO:0000256" key="8">
    <source>
        <dbReference type="ARBA" id="ARBA00022679"/>
    </source>
</evidence>
<dbReference type="AlphaFoldDB" id="A0A8D0DGW6"/>
<evidence type="ECO:0000256" key="11">
    <source>
        <dbReference type="ARBA" id="ARBA00047814"/>
    </source>
</evidence>
<comment type="catalytic activity">
    <reaction evidence="4">
        <text>1-(9Z-octadecenoyl)-sn-glycero-3-phosphate + tetradecanoyl-CoA = 1-(9Z)-octadecenoyl-2-tetradecanoyl-sn-glycero-3-phosphate + CoA</text>
        <dbReference type="Rhea" id="RHEA:37171"/>
        <dbReference type="ChEBI" id="CHEBI:57287"/>
        <dbReference type="ChEBI" id="CHEBI:57385"/>
        <dbReference type="ChEBI" id="CHEBI:74544"/>
        <dbReference type="ChEBI" id="CHEBI:74579"/>
    </reaction>
    <physiologicalReaction direction="left-to-right" evidence="4">
        <dbReference type="Rhea" id="RHEA:37172"/>
    </physiologicalReaction>
</comment>
<keyword evidence="23" id="KW-1185">Reference proteome</keyword>
<evidence type="ECO:0000256" key="9">
    <source>
        <dbReference type="ARBA" id="ARBA00023315"/>
    </source>
</evidence>
<comment type="catalytic activity">
    <reaction evidence="14">
        <text>heptadecanoyl-CoA + 1-(9Z-octadecenoyl)-sn-glycero-3-phosphate = 1-(9Z)-octadecenoyl-2-heptadecanoyl-sn-glycero-3-phosphate + CoA</text>
        <dbReference type="Rhea" id="RHEA:37155"/>
        <dbReference type="ChEBI" id="CHEBI:57287"/>
        <dbReference type="ChEBI" id="CHEBI:74307"/>
        <dbReference type="ChEBI" id="CHEBI:74544"/>
        <dbReference type="ChEBI" id="CHEBI:74558"/>
    </reaction>
    <physiologicalReaction direction="left-to-right" evidence="14">
        <dbReference type="Rhea" id="RHEA:37156"/>
    </physiologicalReaction>
</comment>
<dbReference type="GO" id="GO:0016020">
    <property type="term" value="C:membrane"/>
    <property type="evidence" value="ECO:0007669"/>
    <property type="project" value="InterPro"/>
</dbReference>
<protein>
    <recommendedName>
        <fullName evidence="19">1-acyl-sn-glycerol-3-phosphate acyltransferase</fullName>
        <ecNumber evidence="19">2.3.1.51</ecNumber>
    </recommendedName>
</protein>
<keyword evidence="19" id="KW-1208">Phospholipid metabolism</keyword>
<dbReference type="NCBIfam" id="TIGR00530">
    <property type="entry name" value="AGP_acyltrn"/>
    <property type="match status" value="1"/>
</dbReference>
<evidence type="ECO:0000259" key="21">
    <source>
        <dbReference type="SMART" id="SM00563"/>
    </source>
</evidence>
<keyword evidence="20" id="KW-1133">Transmembrane helix</keyword>
<keyword evidence="19" id="KW-0444">Lipid biosynthesis</keyword>
<name>A0A8D0DGW6_SALMN</name>
<evidence type="ECO:0000256" key="10">
    <source>
        <dbReference type="ARBA" id="ARBA00047525"/>
    </source>
</evidence>
<evidence type="ECO:0000256" key="20">
    <source>
        <dbReference type="SAM" id="Phobius"/>
    </source>
</evidence>
<evidence type="ECO:0000256" key="6">
    <source>
        <dbReference type="ARBA" id="ARBA00004728"/>
    </source>
</evidence>
<dbReference type="SMART" id="SM00563">
    <property type="entry name" value="PlsC"/>
    <property type="match status" value="1"/>
</dbReference>
<dbReference type="Ensembl" id="ENSSMRT00000003699.1">
    <property type="protein sequence ID" value="ENSSMRP00000003098.1"/>
    <property type="gene ID" value="ENSSMRG00000002598.1"/>
</dbReference>
<comment type="catalytic activity">
    <reaction evidence="16">
        <text>1-(9Z-octadecenoyl)-sn-glycero-3-phosphate + (9Z,12Z)-octadecadienoyl-CoA = 1-(9Z)-octadecenoyl-2-(9Z,12Z)-octadecadienoyl-sn-glycero-3-phosphate + CoA</text>
        <dbReference type="Rhea" id="RHEA:37159"/>
        <dbReference type="ChEBI" id="CHEBI:57287"/>
        <dbReference type="ChEBI" id="CHEBI:57383"/>
        <dbReference type="ChEBI" id="CHEBI:74544"/>
        <dbReference type="ChEBI" id="CHEBI:74563"/>
    </reaction>
    <physiologicalReaction direction="left-to-right" evidence="16">
        <dbReference type="Rhea" id="RHEA:37160"/>
    </physiologicalReaction>
</comment>
<keyword evidence="19" id="KW-0443">Lipid metabolism</keyword>
<evidence type="ECO:0000256" key="5">
    <source>
        <dbReference type="ARBA" id="ARBA00004086"/>
    </source>
</evidence>
<evidence type="ECO:0000256" key="1">
    <source>
        <dbReference type="ARBA" id="ARBA00000091"/>
    </source>
</evidence>
<comment type="catalytic activity">
    <reaction evidence="1">
        <text>(11Z)-octadecenoyl-CoA + 1-(9Z-octadecenoyl)-sn-glycero-3-phosphate = 1-(9Z)-octadecenoyl-2-(11Z)-octadecenoyl-sn-glycero-3-phosphate + CoA</text>
        <dbReference type="Rhea" id="RHEA:37603"/>
        <dbReference type="ChEBI" id="CHEBI:57287"/>
        <dbReference type="ChEBI" id="CHEBI:74544"/>
        <dbReference type="ChEBI" id="CHEBI:75121"/>
        <dbReference type="ChEBI" id="CHEBI:75122"/>
    </reaction>
    <physiologicalReaction direction="left-to-right" evidence="1">
        <dbReference type="Rhea" id="RHEA:37604"/>
    </physiologicalReaction>
</comment>
<dbReference type="InterPro" id="IPR004552">
    <property type="entry name" value="AGP_acyltrans"/>
</dbReference>
<evidence type="ECO:0000256" key="18">
    <source>
        <dbReference type="ARBA" id="ARBA00049561"/>
    </source>
</evidence>
<organism evidence="22 23">
    <name type="scientific">Salvator merianae</name>
    <name type="common">Argentine black and white tegu</name>
    <name type="synonym">Tupinambis merianae</name>
    <dbReference type="NCBI Taxonomy" id="96440"/>
    <lineage>
        <taxon>Eukaryota</taxon>
        <taxon>Metazoa</taxon>
        <taxon>Chordata</taxon>
        <taxon>Craniata</taxon>
        <taxon>Vertebrata</taxon>
        <taxon>Euteleostomi</taxon>
        <taxon>Lepidosauria</taxon>
        <taxon>Squamata</taxon>
        <taxon>Bifurcata</taxon>
        <taxon>Unidentata</taxon>
        <taxon>Episquamata</taxon>
        <taxon>Laterata</taxon>
        <taxon>Teiioidea</taxon>
        <taxon>Teiidae</taxon>
        <taxon>Salvator</taxon>
    </lineage>
</organism>
<dbReference type="PANTHER" id="PTHR10434">
    <property type="entry name" value="1-ACYL-SN-GLYCEROL-3-PHOSPHATE ACYLTRANSFERASE"/>
    <property type="match status" value="1"/>
</dbReference>
<evidence type="ECO:0000256" key="3">
    <source>
        <dbReference type="ARBA" id="ARBA00000816"/>
    </source>
</evidence>
<comment type="function">
    <text evidence="5">Converts 1-acyl-sn-glycerol-3-phosphate (lysophosphatidic acid or LPA) into 1,2-diacyl-sn-glycerol-3-phosphate (phosphatidic acid or PA) by incorporating an acyl moiety at the sn-2 position of the glycerol backbone.</text>
</comment>
<evidence type="ECO:0000256" key="7">
    <source>
        <dbReference type="ARBA" id="ARBA00008655"/>
    </source>
</evidence>
<evidence type="ECO:0000256" key="12">
    <source>
        <dbReference type="ARBA" id="ARBA00048105"/>
    </source>
</evidence>
<comment type="catalytic activity">
    <reaction evidence="10">
        <text>1-hexadecanoyl-sn-glycero-3-phosphate + (9Z)-octadecenoyl-CoA = 1-hexadecanoyl-2-(9Z-octadecenoyl)-sn-glycero-3-phosphate + CoA</text>
        <dbReference type="Rhea" id="RHEA:33187"/>
        <dbReference type="ChEBI" id="CHEBI:57287"/>
        <dbReference type="ChEBI" id="CHEBI:57387"/>
        <dbReference type="ChEBI" id="CHEBI:57518"/>
        <dbReference type="ChEBI" id="CHEBI:64839"/>
    </reaction>
    <physiologicalReaction direction="left-to-right" evidence="10">
        <dbReference type="Rhea" id="RHEA:33188"/>
    </physiologicalReaction>
</comment>
<feature type="domain" description="Phospholipid/glycerol acyltransferase" evidence="21">
    <location>
        <begin position="77"/>
        <end position="192"/>
    </location>
</feature>
<reference evidence="22" key="1">
    <citation type="submission" date="2025-08" db="UniProtKB">
        <authorList>
            <consortium name="Ensembl"/>
        </authorList>
    </citation>
    <scope>IDENTIFICATION</scope>
</reference>
<evidence type="ECO:0000313" key="22">
    <source>
        <dbReference type="Ensembl" id="ENSSMRP00000003098.1"/>
    </source>
</evidence>
<accession>A0A8D0DGW6</accession>
<evidence type="ECO:0000256" key="19">
    <source>
        <dbReference type="RuleBase" id="RU361267"/>
    </source>
</evidence>
<evidence type="ECO:0000256" key="15">
    <source>
        <dbReference type="ARBA" id="ARBA00048973"/>
    </source>
</evidence>
<comment type="catalytic activity">
    <reaction evidence="18">
        <text>1-(9Z-octadecenoyl)-sn-glycero-3-phosphate + (9Z)-octadecenoyl-CoA = 1,2-di-(9Z-octadecenoyl)-sn-glycero-3-phosphate + CoA</text>
        <dbReference type="Rhea" id="RHEA:37131"/>
        <dbReference type="ChEBI" id="CHEBI:57287"/>
        <dbReference type="ChEBI" id="CHEBI:57387"/>
        <dbReference type="ChEBI" id="CHEBI:74544"/>
        <dbReference type="ChEBI" id="CHEBI:74546"/>
    </reaction>
    <physiologicalReaction direction="left-to-right" evidence="18">
        <dbReference type="Rhea" id="RHEA:37132"/>
    </physiologicalReaction>
</comment>
<evidence type="ECO:0000313" key="23">
    <source>
        <dbReference type="Proteomes" id="UP000694421"/>
    </source>
</evidence>
<evidence type="ECO:0000256" key="13">
    <source>
        <dbReference type="ARBA" id="ARBA00048293"/>
    </source>
</evidence>
<comment type="catalytic activity">
    <reaction evidence="15">
        <text>pentadecanoyl-CoA + 1-(9Z-octadecenoyl)-sn-glycero-3-phosphate = 1-(9Z)-octadecenoyl-2-pentadecanoyl-sn-glycero-3-phosphate + CoA</text>
        <dbReference type="Rhea" id="RHEA:37175"/>
        <dbReference type="ChEBI" id="CHEBI:57287"/>
        <dbReference type="ChEBI" id="CHEBI:74309"/>
        <dbReference type="ChEBI" id="CHEBI:74544"/>
        <dbReference type="ChEBI" id="CHEBI:74578"/>
    </reaction>
    <physiologicalReaction direction="left-to-right" evidence="15">
        <dbReference type="Rhea" id="RHEA:37176"/>
    </physiologicalReaction>
</comment>
<sequence length="255" mass="29470">MLTDCEFRGHEMDMCIYYELVIFICFLLCKWNVHTNQHVYIPAFYRFLGFCIWPMKYFYGIKYTIQGSENLKAKEPYVIVANHKSCLDILGMMEILPERCVAIVKKELLYTVVVGWPCWLCNFIFIDRKKKHAAMSTIEHLAHTIREQNLKIWVFPEGTRNPAHTLLPFKRGAFHLAVQAQVPIVPVVTVSDGFYSFKDRKLTPGHCIIRILPKIETKGLNIEDTGALAEDTRRLMQDTLYEISGKTGGEKDASQ</sequence>
<comment type="catalytic activity">
    <reaction evidence="12">
        <text>1-(6Z,9Z,12Z-octadecatrienoyl)-sn-glycero-3-phosphate + (9Z)-octadecenoyl-CoA = (6Z,9Z,12Z)-octadecatrienoyl-2-(9Z)-octadecenoyl-sn-glycero-3-phosphate + CoA</text>
        <dbReference type="Rhea" id="RHEA:37179"/>
        <dbReference type="ChEBI" id="CHEBI:57287"/>
        <dbReference type="ChEBI" id="CHEBI:57387"/>
        <dbReference type="ChEBI" id="CHEBI:74581"/>
        <dbReference type="ChEBI" id="CHEBI:74582"/>
    </reaction>
    <physiologicalReaction direction="left-to-right" evidence="12">
        <dbReference type="Rhea" id="RHEA:37180"/>
    </physiologicalReaction>
</comment>
<comment type="catalytic activity">
    <reaction evidence="17">
        <text>1-eicosanoyl-sn-glycero-3-phosphate + (9Z)-octadecenoyl-CoA = 1-eicosanoyl-2-(9Z)-octadecenoyl-sn-glycero-3-phosphate + CoA</text>
        <dbReference type="Rhea" id="RHEA:37183"/>
        <dbReference type="ChEBI" id="CHEBI:57287"/>
        <dbReference type="ChEBI" id="CHEBI:57387"/>
        <dbReference type="ChEBI" id="CHEBI:74583"/>
        <dbReference type="ChEBI" id="CHEBI:74584"/>
    </reaction>
    <physiologicalReaction direction="left-to-right" evidence="17">
        <dbReference type="Rhea" id="RHEA:37184"/>
    </physiologicalReaction>
</comment>
<comment type="domain">
    <text evidence="19">The HXXXXD motif is essential for acyltransferase activity and may constitute the binding site for the phosphate moiety of the glycerol-3-phosphate.</text>
</comment>
<dbReference type="SUPFAM" id="SSF69593">
    <property type="entry name" value="Glycerol-3-phosphate (1)-acyltransferase"/>
    <property type="match status" value="1"/>
</dbReference>
<feature type="transmembrane region" description="Helical" evidence="20">
    <location>
        <begin position="16"/>
        <end position="33"/>
    </location>
</feature>
<comment type="similarity">
    <text evidence="7 19">Belongs to the 1-acyl-sn-glycerol-3-phosphate acyltransferase family.</text>
</comment>
<comment type="pathway">
    <text evidence="6">Phospholipid metabolism; CDP-diacylglycerol biosynthesis; CDP-diacylglycerol from sn-glycerol 3-phosphate: step 2/3.</text>
</comment>
<dbReference type="InterPro" id="IPR002123">
    <property type="entry name" value="Plipid/glycerol_acylTrfase"/>
</dbReference>
<comment type="catalytic activity">
    <reaction evidence="2">
        <text>a 1-acyl-sn-glycero-3-phosphate + an acyl-CoA = a 1,2-diacyl-sn-glycero-3-phosphate + CoA</text>
        <dbReference type="Rhea" id="RHEA:19709"/>
        <dbReference type="ChEBI" id="CHEBI:57287"/>
        <dbReference type="ChEBI" id="CHEBI:57970"/>
        <dbReference type="ChEBI" id="CHEBI:58342"/>
        <dbReference type="ChEBI" id="CHEBI:58608"/>
        <dbReference type="EC" id="2.3.1.51"/>
    </reaction>
    <physiologicalReaction direction="left-to-right" evidence="2">
        <dbReference type="Rhea" id="RHEA:19710"/>
    </physiologicalReaction>
</comment>
<dbReference type="CDD" id="cd07989">
    <property type="entry name" value="LPLAT_AGPAT-like"/>
    <property type="match status" value="1"/>
</dbReference>
<keyword evidence="19" id="KW-0594">Phospholipid biosynthesis</keyword>
<evidence type="ECO:0000256" key="17">
    <source>
        <dbReference type="ARBA" id="ARBA00049491"/>
    </source>
</evidence>
<dbReference type="GO" id="GO:0005783">
    <property type="term" value="C:endoplasmic reticulum"/>
    <property type="evidence" value="ECO:0007669"/>
    <property type="project" value="TreeGrafter"/>
</dbReference>
<proteinExistence type="inferred from homology"/>
<dbReference type="Proteomes" id="UP000694421">
    <property type="component" value="Unplaced"/>
</dbReference>
<keyword evidence="8 19" id="KW-0808">Transferase</keyword>
<keyword evidence="20" id="KW-0812">Transmembrane</keyword>
<keyword evidence="20" id="KW-0472">Membrane</keyword>
<comment type="catalytic activity">
    <reaction evidence="11">
        <text>1-tetradecanoyl-sn-glycerol 3-phosphate + (9Z)-octadecenoyl-CoA = 1-tetradecanoyl-2-(9Z)-octadecenoyl-sn-glycero-3-phosphate + CoA</text>
        <dbReference type="Rhea" id="RHEA:37187"/>
        <dbReference type="ChEBI" id="CHEBI:57287"/>
        <dbReference type="ChEBI" id="CHEBI:57387"/>
        <dbReference type="ChEBI" id="CHEBI:72683"/>
        <dbReference type="ChEBI" id="CHEBI:74586"/>
    </reaction>
    <physiologicalReaction direction="left-to-right" evidence="11">
        <dbReference type="Rhea" id="RHEA:37188"/>
    </physiologicalReaction>
</comment>
<feature type="transmembrane region" description="Helical" evidence="20">
    <location>
        <begin position="39"/>
        <end position="59"/>
    </location>
</feature>
<evidence type="ECO:0000256" key="16">
    <source>
        <dbReference type="ARBA" id="ARBA00049345"/>
    </source>
</evidence>
<dbReference type="GeneTree" id="ENSGT00390000008726"/>
<evidence type="ECO:0000256" key="4">
    <source>
        <dbReference type="ARBA" id="ARBA00001783"/>
    </source>
</evidence>